<keyword evidence="3" id="KW-1185">Reference proteome</keyword>
<comment type="caution">
    <text evidence="2">The sequence shown here is derived from an EMBL/GenBank/DDBJ whole genome shotgun (WGS) entry which is preliminary data.</text>
</comment>
<reference evidence="2 3" key="1">
    <citation type="journal article" date="2019" name="Sci. Rep.">
        <title>A multi-omics analysis of the grapevine pathogen Lasiodiplodia theobromae reveals that temperature affects the expression of virulence- and pathogenicity-related genes.</title>
        <authorList>
            <person name="Felix C."/>
            <person name="Meneses R."/>
            <person name="Goncalves M.F.M."/>
            <person name="Tilleman L."/>
            <person name="Duarte A.S."/>
            <person name="Jorrin-Novo J.V."/>
            <person name="Van de Peer Y."/>
            <person name="Deforce D."/>
            <person name="Van Nieuwerburgh F."/>
            <person name="Esteves A.C."/>
            <person name="Alves A."/>
        </authorList>
    </citation>
    <scope>NUCLEOTIDE SEQUENCE [LARGE SCALE GENOMIC DNA]</scope>
    <source>
        <strain evidence="2 3">LA-SOL3</strain>
    </source>
</reference>
<evidence type="ECO:0000259" key="1">
    <source>
        <dbReference type="Pfam" id="PF05368"/>
    </source>
</evidence>
<dbReference type="SUPFAM" id="SSF51735">
    <property type="entry name" value="NAD(P)-binding Rossmann-fold domains"/>
    <property type="match status" value="1"/>
</dbReference>
<dbReference type="Proteomes" id="UP000325902">
    <property type="component" value="Unassembled WGS sequence"/>
</dbReference>
<name>A0A5N5D0Z9_9PEZI</name>
<sequence>MENNSIAIFPASGGIGGGTYRHLFNLIDAKKMILVARSPERVPEKYRAAGAVVRHGDYDQLSTLDHAFDGARYLNLISYASISHRHRFNVQKAAIDAAVKSGVTHVFYSSLGFAGGKDDTIAHVMKAHLDTEKYLAQLAASVSGFTYTVVRQGLYTESFPMYLAFLDLKNPPAEVKIPHDGTGPGISWVKRDELGEGTAHLIADFCKDPASFPYVNTKLLLSGPRDVSLEESVEIIGRVLGKDIKVRQVSVDEWATQDSVRGASHYLEGDNAKLWATAWDALKIGEGAVVTPHLRNLIGREPESFEKTIYDLSRT</sequence>
<organism evidence="2 3">
    <name type="scientific">Lasiodiplodia theobromae</name>
    <dbReference type="NCBI Taxonomy" id="45133"/>
    <lineage>
        <taxon>Eukaryota</taxon>
        <taxon>Fungi</taxon>
        <taxon>Dikarya</taxon>
        <taxon>Ascomycota</taxon>
        <taxon>Pezizomycotina</taxon>
        <taxon>Dothideomycetes</taxon>
        <taxon>Dothideomycetes incertae sedis</taxon>
        <taxon>Botryosphaeriales</taxon>
        <taxon>Botryosphaeriaceae</taxon>
        <taxon>Lasiodiplodia</taxon>
    </lineage>
</organism>
<dbReference type="InterPro" id="IPR052718">
    <property type="entry name" value="NmrA-type_oxidoreductase"/>
</dbReference>
<evidence type="ECO:0000313" key="2">
    <source>
        <dbReference type="EMBL" id="KAB2571310.1"/>
    </source>
</evidence>
<dbReference type="AlphaFoldDB" id="A0A5N5D0Z9"/>
<accession>A0A5N5D0Z9</accession>
<dbReference type="PANTHER" id="PTHR47129:SF1">
    <property type="entry name" value="NMRA-LIKE DOMAIN-CONTAINING PROTEIN"/>
    <property type="match status" value="1"/>
</dbReference>
<gene>
    <name evidence="2" type="ORF">DBV05_g9982</name>
</gene>
<protein>
    <recommendedName>
        <fullName evidence="1">NmrA-like domain-containing protein</fullName>
    </recommendedName>
</protein>
<feature type="domain" description="NmrA-like" evidence="1">
    <location>
        <begin position="3"/>
        <end position="251"/>
    </location>
</feature>
<dbReference type="OrthoDB" id="419598at2759"/>
<proteinExistence type="predicted"/>
<dbReference type="InterPro" id="IPR036291">
    <property type="entry name" value="NAD(P)-bd_dom_sf"/>
</dbReference>
<dbReference type="Pfam" id="PF05368">
    <property type="entry name" value="NmrA"/>
    <property type="match status" value="1"/>
</dbReference>
<evidence type="ECO:0000313" key="3">
    <source>
        <dbReference type="Proteomes" id="UP000325902"/>
    </source>
</evidence>
<dbReference type="PANTHER" id="PTHR47129">
    <property type="entry name" value="QUINONE OXIDOREDUCTASE 2"/>
    <property type="match status" value="1"/>
</dbReference>
<dbReference type="Gene3D" id="3.40.50.720">
    <property type="entry name" value="NAD(P)-binding Rossmann-like Domain"/>
    <property type="match status" value="1"/>
</dbReference>
<dbReference type="Gene3D" id="3.90.25.10">
    <property type="entry name" value="UDP-galactose 4-epimerase, domain 1"/>
    <property type="match status" value="1"/>
</dbReference>
<dbReference type="EMBL" id="VCHE01000104">
    <property type="protein sequence ID" value="KAB2571310.1"/>
    <property type="molecule type" value="Genomic_DNA"/>
</dbReference>
<dbReference type="InterPro" id="IPR008030">
    <property type="entry name" value="NmrA-like"/>
</dbReference>